<dbReference type="InterPro" id="IPR036692">
    <property type="entry name" value="Shew3726-like_sf"/>
</dbReference>
<dbReference type="Pfam" id="PF07369">
    <property type="entry name" value="DUF1488"/>
    <property type="match status" value="1"/>
</dbReference>
<reference evidence="1" key="1">
    <citation type="submission" date="2024-05" db="EMBL/GenBank/DDBJ databases">
        <title>Genome Sequences of Four Agar- Degrading Marine Bacteria.</title>
        <authorList>
            <person name="Phillips E.K."/>
            <person name="Shaffer J.C."/>
            <person name="Henson M.W."/>
            <person name="Temperton B."/>
            <person name="Thrash C.J."/>
            <person name="Martin M.O."/>
        </authorList>
    </citation>
    <scope>NUCLEOTIDE SEQUENCE</scope>
    <source>
        <strain evidence="1">EKP203</strain>
    </source>
</reference>
<comment type="caution">
    <text evidence="1">The sequence shown here is derived from an EMBL/GenBank/DDBJ whole genome shotgun (WGS) entry which is preliminary data.</text>
</comment>
<dbReference type="RefSeq" id="WP_289962349.1">
    <property type="nucleotide sequence ID" value="NZ_JAUEOZ010000001.1"/>
</dbReference>
<evidence type="ECO:0000313" key="2">
    <source>
        <dbReference type="Proteomes" id="UP001169719"/>
    </source>
</evidence>
<evidence type="ECO:0000313" key="1">
    <source>
        <dbReference type="EMBL" id="MDN2482395.1"/>
    </source>
</evidence>
<dbReference type="EMBL" id="JAUEOZ010000001">
    <property type="protein sequence ID" value="MDN2482395.1"/>
    <property type="molecule type" value="Genomic_DNA"/>
</dbReference>
<accession>A0ABT7Y2X4</accession>
<organism evidence="1 2">
    <name type="scientific">Vibrio agarivorans</name>
    <dbReference type="NCBI Taxonomy" id="153622"/>
    <lineage>
        <taxon>Bacteria</taxon>
        <taxon>Pseudomonadati</taxon>
        <taxon>Pseudomonadota</taxon>
        <taxon>Gammaproteobacteria</taxon>
        <taxon>Vibrionales</taxon>
        <taxon>Vibrionaceae</taxon>
        <taxon>Vibrio</taxon>
    </lineage>
</organism>
<name>A0ABT7Y2X4_9VIBR</name>
<dbReference type="InterPro" id="IPR009962">
    <property type="entry name" value="DUF1488"/>
</dbReference>
<dbReference type="Gene3D" id="3.30.160.140">
    <property type="entry name" value="Shew3726-like"/>
    <property type="match status" value="1"/>
</dbReference>
<keyword evidence="2" id="KW-1185">Reference proteome</keyword>
<gene>
    <name evidence="1" type="ORF">QWJ08_13685</name>
</gene>
<protein>
    <submittedName>
        <fullName evidence="1">DUF1488 domain-containing protein</fullName>
    </submittedName>
</protein>
<dbReference type="Proteomes" id="UP001169719">
    <property type="component" value="Unassembled WGS sequence"/>
</dbReference>
<dbReference type="SUPFAM" id="SSF160272">
    <property type="entry name" value="Shew3726-like"/>
    <property type="match status" value="1"/>
</dbReference>
<proteinExistence type="predicted"/>
<sequence>MNQSILFPDIQTWDEETQQVTFPVQQAGALIECAITKVRLEQLSQQTCDSELSALEAFAQVRFDIEELIEEEIEEENFNSDGHIVLS</sequence>